<name>A0ABT3L9X3_9CYAN</name>
<dbReference type="SUPFAM" id="SSF53335">
    <property type="entry name" value="S-adenosyl-L-methionine-dependent methyltransferases"/>
    <property type="match status" value="1"/>
</dbReference>
<dbReference type="Proteomes" id="UP001526426">
    <property type="component" value="Unassembled WGS sequence"/>
</dbReference>
<keyword evidence="2" id="KW-0489">Methyltransferase</keyword>
<evidence type="ECO:0000259" key="1">
    <source>
        <dbReference type="Pfam" id="PF08241"/>
    </source>
</evidence>
<dbReference type="GO" id="GO:0008168">
    <property type="term" value="F:methyltransferase activity"/>
    <property type="evidence" value="ECO:0007669"/>
    <property type="project" value="UniProtKB-KW"/>
</dbReference>
<sequence length="287" mass="33099">MSLKVKISSKEQRTVEQITEHYLIEKQLAQKLLNSTVEQRQKEHLYTKLYDELYQKVPHHSQLTRQVTDESKSIWKKHLKVITEFLTPQTVFLEVGPGRCDFSREVSRYVQKVYAVDVSPELTQDLQLPGNVEVIISDGCTIPVPEESIDLIYSHQLMEHLHPDDAIAQLENIYKALKSGGLYVCITPHALSGPHDISKYFDEVATGFHLKEYRISELTKLFHAAGFSQVFLRKISSKFTLQIPLILPVRLLIEALEKLLGYLPYSQRRWIAEKSLIFRTITLVGVR</sequence>
<feature type="domain" description="Methyltransferase type 11" evidence="1">
    <location>
        <begin position="93"/>
        <end position="185"/>
    </location>
</feature>
<accession>A0ABT3L9X3</accession>
<dbReference type="CDD" id="cd02440">
    <property type="entry name" value="AdoMet_MTases"/>
    <property type="match status" value="1"/>
</dbReference>
<proteinExistence type="predicted"/>
<keyword evidence="2" id="KW-0808">Transferase</keyword>
<dbReference type="Pfam" id="PF08241">
    <property type="entry name" value="Methyltransf_11"/>
    <property type="match status" value="1"/>
</dbReference>
<dbReference type="RefSeq" id="WP_265266208.1">
    <property type="nucleotide sequence ID" value="NZ_JAIHOM010000124.1"/>
</dbReference>
<dbReference type="PANTHER" id="PTHR43861">
    <property type="entry name" value="TRANS-ACONITATE 2-METHYLTRANSFERASE-RELATED"/>
    <property type="match status" value="1"/>
</dbReference>
<comment type="caution">
    <text evidence="2">The sequence shown here is derived from an EMBL/GenBank/DDBJ whole genome shotgun (WGS) entry which is preliminary data.</text>
</comment>
<gene>
    <name evidence="2" type="ORF">K4A83_18775</name>
</gene>
<reference evidence="2 3" key="1">
    <citation type="submission" date="2021-08" db="EMBL/GenBank/DDBJ databases">
        <title>Draft genome sequence of Spirulina subsalsa with high tolerance to salinity and hype-accumulation of phycocyanin.</title>
        <authorList>
            <person name="Pei H."/>
            <person name="Jiang L."/>
        </authorList>
    </citation>
    <scope>NUCLEOTIDE SEQUENCE [LARGE SCALE GENOMIC DNA]</scope>
    <source>
        <strain evidence="2 3">FACHB-351</strain>
    </source>
</reference>
<keyword evidence="3" id="KW-1185">Reference proteome</keyword>
<protein>
    <submittedName>
        <fullName evidence="2">Methyltransferase domain-containing protein</fullName>
    </submittedName>
</protein>
<dbReference type="Gene3D" id="3.40.50.150">
    <property type="entry name" value="Vaccinia Virus protein VP39"/>
    <property type="match status" value="1"/>
</dbReference>
<dbReference type="EMBL" id="JAIHOM010000124">
    <property type="protein sequence ID" value="MCW6038302.1"/>
    <property type="molecule type" value="Genomic_DNA"/>
</dbReference>
<dbReference type="GO" id="GO:0032259">
    <property type="term" value="P:methylation"/>
    <property type="evidence" value="ECO:0007669"/>
    <property type="project" value="UniProtKB-KW"/>
</dbReference>
<dbReference type="InterPro" id="IPR029063">
    <property type="entry name" value="SAM-dependent_MTases_sf"/>
</dbReference>
<evidence type="ECO:0000313" key="2">
    <source>
        <dbReference type="EMBL" id="MCW6038302.1"/>
    </source>
</evidence>
<evidence type="ECO:0000313" key="3">
    <source>
        <dbReference type="Proteomes" id="UP001526426"/>
    </source>
</evidence>
<organism evidence="2 3">
    <name type="scientific">Spirulina subsalsa FACHB-351</name>
    <dbReference type="NCBI Taxonomy" id="234711"/>
    <lineage>
        <taxon>Bacteria</taxon>
        <taxon>Bacillati</taxon>
        <taxon>Cyanobacteriota</taxon>
        <taxon>Cyanophyceae</taxon>
        <taxon>Spirulinales</taxon>
        <taxon>Spirulinaceae</taxon>
        <taxon>Spirulina</taxon>
    </lineage>
</organism>
<dbReference type="InterPro" id="IPR013216">
    <property type="entry name" value="Methyltransf_11"/>
</dbReference>